<evidence type="ECO:0000259" key="1">
    <source>
        <dbReference type="Pfam" id="PF13568"/>
    </source>
</evidence>
<evidence type="ECO:0000313" key="3">
    <source>
        <dbReference type="Proteomes" id="UP001156666"/>
    </source>
</evidence>
<reference evidence="2" key="1">
    <citation type="journal article" date="2014" name="Int. J. Syst. Evol. Microbiol.">
        <title>Complete genome sequence of Corynebacterium casei LMG S-19264T (=DSM 44701T), isolated from a smear-ripened cheese.</title>
        <authorList>
            <consortium name="US DOE Joint Genome Institute (JGI-PGF)"/>
            <person name="Walter F."/>
            <person name="Albersmeier A."/>
            <person name="Kalinowski J."/>
            <person name="Ruckert C."/>
        </authorList>
    </citation>
    <scope>NUCLEOTIDE SEQUENCE</scope>
    <source>
        <strain evidence="2">NBRC 108769</strain>
    </source>
</reference>
<proteinExistence type="predicted"/>
<feature type="domain" description="Outer membrane protein beta-barrel" evidence="1">
    <location>
        <begin position="2"/>
        <end position="151"/>
    </location>
</feature>
<evidence type="ECO:0000313" key="2">
    <source>
        <dbReference type="EMBL" id="GLR15760.1"/>
    </source>
</evidence>
<dbReference type="Pfam" id="PF13568">
    <property type="entry name" value="OMP_b-brl_2"/>
    <property type="match status" value="1"/>
</dbReference>
<protein>
    <recommendedName>
        <fullName evidence="1">Outer membrane protein beta-barrel domain-containing protein</fullName>
    </recommendedName>
</protein>
<comment type="caution">
    <text evidence="2">The sequence shown here is derived from an EMBL/GenBank/DDBJ whole genome shotgun (WGS) entry which is preliminary data.</text>
</comment>
<dbReference type="EMBL" id="BSOH01000001">
    <property type="protein sequence ID" value="GLR15760.1"/>
    <property type="molecule type" value="Genomic_DNA"/>
</dbReference>
<name>A0AA37SKW5_9BACT</name>
<accession>A0AA37SKW5</accession>
<dbReference type="InterPro" id="IPR025665">
    <property type="entry name" value="Beta-barrel_OMP_2"/>
</dbReference>
<dbReference type="Proteomes" id="UP001156666">
    <property type="component" value="Unassembled WGS sequence"/>
</dbReference>
<dbReference type="AlphaFoldDB" id="A0AA37SKW5"/>
<keyword evidence="3" id="KW-1185">Reference proteome</keyword>
<gene>
    <name evidence="2" type="ORF">GCM10007940_03750</name>
</gene>
<organism evidence="2 3">
    <name type="scientific">Portibacter lacus</name>
    <dbReference type="NCBI Taxonomy" id="1099794"/>
    <lineage>
        <taxon>Bacteria</taxon>
        <taxon>Pseudomonadati</taxon>
        <taxon>Bacteroidota</taxon>
        <taxon>Saprospiria</taxon>
        <taxon>Saprospirales</taxon>
        <taxon>Haliscomenobacteraceae</taxon>
        <taxon>Portibacter</taxon>
    </lineage>
</organism>
<sequence>MIEGGANYGKAKLTKNDILNNENILGYYISGIPKYKLTNRFTLQSEFQYSVEGFGLGDGYSPHPIDQKHNLHYIRIKPELELGIMGPFSVIGGLNYGYLAFATIQNGNSSSKVSKGTYDNDDLGILAGFNIALYKFNIAFKYNYGVASIFDLNLTDIQGSDLGQVKAKNRFLQVGVGYRIDFKI</sequence>
<reference evidence="2" key="2">
    <citation type="submission" date="2023-01" db="EMBL/GenBank/DDBJ databases">
        <title>Draft genome sequence of Portibacter lacus strain NBRC 108769.</title>
        <authorList>
            <person name="Sun Q."/>
            <person name="Mori K."/>
        </authorList>
    </citation>
    <scope>NUCLEOTIDE SEQUENCE</scope>
    <source>
        <strain evidence="2">NBRC 108769</strain>
    </source>
</reference>